<feature type="compositionally biased region" description="Basic and acidic residues" evidence="2">
    <location>
        <begin position="1222"/>
        <end position="1274"/>
    </location>
</feature>
<feature type="compositionally biased region" description="Basic and acidic residues" evidence="2">
    <location>
        <begin position="837"/>
        <end position="850"/>
    </location>
</feature>
<feature type="compositionally biased region" description="Polar residues" evidence="2">
    <location>
        <begin position="65"/>
        <end position="75"/>
    </location>
</feature>
<evidence type="ECO:0000313" key="5">
    <source>
        <dbReference type="EMBL" id="KXH67467.1"/>
    </source>
</evidence>
<dbReference type="GO" id="GO:0005975">
    <property type="term" value="P:carbohydrate metabolic process"/>
    <property type="evidence" value="ECO:0007669"/>
    <property type="project" value="InterPro"/>
</dbReference>
<accession>A0A135V4L1</accession>
<feature type="domain" description="Glycosyltransferase family 28 N-terminal" evidence="3">
    <location>
        <begin position="287"/>
        <end position="448"/>
    </location>
</feature>
<evidence type="ECO:0000259" key="3">
    <source>
        <dbReference type="Pfam" id="PF03033"/>
    </source>
</evidence>
<feature type="region of interest" description="Disordered" evidence="2">
    <location>
        <begin position="1665"/>
        <end position="1707"/>
    </location>
</feature>
<feature type="region of interest" description="Disordered" evidence="2">
    <location>
        <begin position="54"/>
        <end position="218"/>
    </location>
</feature>
<dbReference type="GO" id="GO:0016906">
    <property type="term" value="F:sterol 3-beta-glucosyltransferase activity"/>
    <property type="evidence" value="ECO:0007669"/>
    <property type="project" value="UniProtKB-ARBA"/>
</dbReference>
<feature type="compositionally biased region" description="Basic and acidic residues" evidence="2">
    <location>
        <begin position="113"/>
        <end position="128"/>
    </location>
</feature>
<dbReference type="FunFam" id="3.40.50.2000:FF:000009">
    <property type="entry name" value="Sterol 3-beta-glucosyltransferase UGT80A2"/>
    <property type="match status" value="1"/>
</dbReference>
<dbReference type="CDD" id="cd03784">
    <property type="entry name" value="GT1_Gtf-like"/>
    <property type="match status" value="1"/>
</dbReference>
<dbReference type="InterPro" id="IPR010610">
    <property type="entry name" value="EryCIII-like_C"/>
</dbReference>
<feature type="region of interest" description="Disordered" evidence="2">
    <location>
        <begin position="1"/>
        <end position="36"/>
    </location>
</feature>
<dbReference type="EMBL" id="JFFI01000470">
    <property type="protein sequence ID" value="KXH67467.1"/>
    <property type="molecule type" value="Genomic_DNA"/>
</dbReference>
<dbReference type="PANTHER" id="PTHR48050:SF5">
    <property type="entry name" value="UDP-GLUCOSE,STEROL TRANSFERASE"/>
    <property type="match status" value="1"/>
</dbReference>
<dbReference type="InterPro" id="IPR004276">
    <property type="entry name" value="GlycoTrans_28_N"/>
</dbReference>
<dbReference type="Pfam" id="PF03033">
    <property type="entry name" value="Glyco_transf_28"/>
    <property type="match status" value="1"/>
</dbReference>
<dbReference type="OrthoDB" id="5835829at2759"/>
<feature type="compositionally biased region" description="Basic and acidic residues" evidence="2">
    <location>
        <begin position="1288"/>
        <end position="1300"/>
    </location>
</feature>
<feature type="compositionally biased region" description="Polar residues" evidence="2">
    <location>
        <begin position="916"/>
        <end position="927"/>
    </location>
</feature>
<name>A0A135V4L1_9PEZI</name>
<feature type="region of interest" description="Disordered" evidence="2">
    <location>
        <begin position="252"/>
        <end position="278"/>
    </location>
</feature>
<evidence type="ECO:0000256" key="2">
    <source>
        <dbReference type="SAM" id="MobiDB-lite"/>
    </source>
</evidence>
<keyword evidence="6" id="KW-1185">Reference proteome</keyword>
<feature type="region of interest" description="Disordered" evidence="2">
    <location>
        <begin position="1740"/>
        <end position="1760"/>
    </location>
</feature>
<evidence type="ECO:0000256" key="1">
    <source>
        <dbReference type="ARBA" id="ARBA00022679"/>
    </source>
</evidence>
<feature type="compositionally biased region" description="Basic residues" evidence="2">
    <location>
        <begin position="820"/>
        <end position="836"/>
    </location>
</feature>
<dbReference type="Proteomes" id="UP000070121">
    <property type="component" value="Unassembled WGS sequence"/>
</dbReference>
<feature type="compositionally biased region" description="Basic and acidic residues" evidence="2">
    <location>
        <begin position="1740"/>
        <end position="1754"/>
    </location>
</feature>
<gene>
    <name evidence="5" type="ORF">CSAL01_11330</name>
</gene>
<feature type="domain" description="Erythromycin biosynthesis protein CIII-like C-terminal" evidence="4">
    <location>
        <begin position="607"/>
        <end position="708"/>
    </location>
</feature>
<dbReference type="FunFam" id="3.40.50.2000:FF:000100">
    <property type="entry name" value="Glycosyltransferase family 1 protein"/>
    <property type="match status" value="1"/>
</dbReference>
<feature type="region of interest" description="Disordered" evidence="2">
    <location>
        <begin position="1507"/>
        <end position="1533"/>
    </location>
</feature>
<dbReference type="STRING" id="1209931.A0A135V4L1"/>
<dbReference type="Gene3D" id="3.40.50.2000">
    <property type="entry name" value="Glycogen Phosphorylase B"/>
    <property type="match status" value="2"/>
</dbReference>
<dbReference type="InterPro" id="IPR002213">
    <property type="entry name" value="UDP_glucos_trans"/>
</dbReference>
<sequence>MAHPTAAAQLALGTTTESEATATPPPEQLHIDEIDRDGRHIGVVRDEDRNIVYPSFVPPEIDSPNARSPQSTTAPTVPEIPPKDDKTTKTESAPNDHPDHLEVPGTSNTQERPPIDKKWRTEAPDREAGQASTARRNVPKRSGTSYLDRALWEADRGDSSSSSSFSDSSDDENSQDTRTPAERKKAQDKANAKRQREIAERYRRFHVGNDNYNTKGKVKKDGRLRISVKETANTGYLAKALGQAVKKVVPVPEGEEQGEDAQRPPVSRLSSATTATADREPKPRLNIVIMVIGSRGDAQPFLKIGKILKEDYGHRVRIATHPAFREFVEKDSGLEFFSVGGDPSELMAFMVKNPGMIPTLDAVKAGDIGRRRSAMAEMFDGFWRACINATDDEKDVHNLKMMGEKDPFIADAIIANPPSFAHIHCAEALGIPLHLMFTFPYTPTQAFPHPLASIKKSNVDPGYTNFISYPLVEMMVWQGLGDLVNDFRVKTLGLDAVSTLWAPGATYRLHVPFTYLWSPGLVPKPQDWGEEIDVSGFVFLDLASTFEPPSDLEKFLDAGEPPIYIGFGSIVVDDADRFTQMIFEAVELAGVRALVSKGWGGLGGDEMDVPDNIFMLENTPHDWLFPRVKACVIHGGAGTTAIALKCGLPTMVVPFFGDQHFWGSILATSKAGPEAVPYKQLDAEKLAEGIKYCLTDEAKEAAAKVAKDIELEGDGAKNAVRTFHHHLTLGGMNSMRCSILRDRPAVWTLKNTNVKLSALAADIIVEEGQLSWKKLRLLRHTEWNDFEGPGEPVTGIAGSLAGTMGNVFGGIGSVPYRIAKTSHKRKEKKDKKKKLRALRDKRTSAKERKAATNGETSNGALQPQEGDDDNSKKEGDKAKAKGGDDSKAQKKRDEGKANEGDEDTAEKGDDKKKSQGEQSQTNGNASSARPGAQERRDTMSSIDTGSTVDDAVGDYATEVGEGVGKSAQALARAPVDLSMAIAQGFHNAPRLYGDDTVRRPPRVTGISSGLKAAGKEFAYGIYDGTTGLVRLPVRGAKKEGVKGFVKGTGMGLTGFVLKDLSAIISPFGYTLKGIAKQVERKKQPDRVVRRARLVQGQRERRNLPGDTKKQTDKDVIAGWYTIRELLETLEAAEKKQGIKGVFSHKKQRVNHAAFESVDIAGRTLQAIKKGEDMSTVVGTEKELRKADEKLKSPATRHSVDTRRSTETARARKSAEDQDGSEGSDKNSSKRNHDIAENEEGEARAEAADRADARDKAAAEDAQDRAEASGSKSHDGAQVNGTAGGGHKTQPEVDGHRRPSVDRARWEALEDVEYSVKDEAERFEDLQSSNERVSSTKSTYQRRLLPLAKSILEMTPKFYWTAGGEHWNHKILEEAAAGVIPPAYHEVDPMEMVRYRLETTAMADRIVSLFKLPVPHGESCMSCDTFGFYHSHLYSRVFFSFLRPLRYVAAAMSLMPLTEDEADSLVDGIFRHAHSLRNGVVEGVAANDEVIRRGRSWLISIGQKLRRSTTPDSSDVKPTMVGGPRAPSPPSFPHLGPPDVFTFPILRELENIDPTHTHTALSRKPNKNKPRTLLLGAFARQHFVRASSTPIDELRFLSRSHLTSRPPSRCSAAITPVPPTTQTRPRPLAKGPLRSRRRIPRIEPANIIYGPLDDKHVIDTWQNEITDNQIPKNDSGLAFDNPRDRPGRDPLGPNVQMSGSAGRHRGGRIEKTVIKDLASTIKNGQMDRQMPHLWQKFVEDTKRGSAVQDRDRENPESEGTMLALDGLPPATLNFGGEEAMHPHGTDHVLAFCAGPLTERGDLDGCPKCSTTAHKYDECCESRARRGEAPSSEEHFQLLVVNRRVLTQNRTDIDIFILALGFVDQFKGIAGNIFVGHQAYPLSLGRSRAMAENKASQLHFENALNLTYGPDAILATSDATSRDATCASKSHKLPEETLEPSHAVSSILVSLCNKTPKSTESQPRTSHRVVSLPDDLYRKATDNGTRDTSYDDADNTQFQDPILDTIYAYPYGFPDDDFIWTAPITWDEVPT</sequence>
<feature type="compositionally biased region" description="Basic and acidic residues" evidence="2">
    <location>
        <begin position="179"/>
        <end position="202"/>
    </location>
</feature>
<reference evidence="5 6" key="1">
    <citation type="submission" date="2014-02" db="EMBL/GenBank/DDBJ databases">
        <title>The genome sequence of Colletotrichum salicis CBS 607.94.</title>
        <authorList>
            <person name="Baroncelli R."/>
            <person name="Thon M.R."/>
        </authorList>
    </citation>
    <scope>NUCLEOTIDE SEQUENCE [LARGE SCALE GENOMIC DNA]</scope>
    <source>
        <strain evidence="5 6">CBS 607.94</strain>
    </source>
</reference>
<keyword evidence="1 5" id="KW-0808">Transferase</keyword>
<feature type="compositionally biased region" description="Basic and acidic residues" evidence="2">
    <location>
        <begin position="869"/>
        <end position="915"/>
    </location>
</feature>
<feature type="region of interest" description="Disordered" evidence="2">
    <location>
        <begin position="819"/>
        <end position="949"/>
    </location>
</feature>
<evidence type="ECO:0000259" key="4">
    <source>
        <dbReference type="Pfam" id="PF06722"/>
    </source>
</evidence>
<dbReference type="InterPro" id="IPR050426">
    <property type="entry name" value="Glycosyltransferase_28"/>
</dbReference>
<comment type="caution">
    <text evidence="5">The sequence shown here is derived from an EMBL/GenBank/DDBJ whole genome shotgun (WGS) entry which is preliminary data.</text>
</comment>
<feature type="compositionally biased region" description="Low complexity" evidence="2">
    <location>
        <begin position="1"/>
        <end position="22"/>
    </location>
</feature>
<feature type="compositionally biased region" description="Basic and acidic residues" evidence="2">
    <location>
        <begin position="1179"/>
        <end position="1215"/>
    </location>
</feature>
<proteinExistence type="predicted"/>
<dbReference type="SUPFAM" id="SSF53756">
    <property type="entry name" value="UDP-Glycosyltransferase/glycogen phosphorylase"/>
    <property type="match status" value="1"/>
</dbReference>
<dbReference type="PANTHER" id="PTHR48050">
    <property type="entry name" value="STEROL 3-BETA-GLUCOSYLTRANSFERASE"/>
    <property type="match status" value="1"/>
</dbReference>
<protein>
    <submittedName>
        <fullName evidence="5">Glycosyltransferase family 28 domain-containing protein</fullName>
    </submittedName>
</protein>
<feature type="region of interest" description="Disordered" evidence="2">
    <location>
        <begin position="1178"/>
        <end position="1300"/>
    </location>
</feature>
<evidence type="ECO:0000313" key="6">
    <source>
        <dbReference type="Proteomes" id="UP000070121"/>
    </source>
</evidence>
<feature type="region of interest" description="Disordered" evidence="2">
    <location>
        <begin position="1601"/>
        <end position="1630"/>
    </location>
</feature>
<feature type="compositionally biased region" description="Basic and acidic residues" evidence="2">
    <location>
        <begin position="81"/>
        <end position="102"/>
    </location>
</feature>
<dbReference type="Pfam" id="PF06722">
    <property type="entry name" value="EryCIII-like_C"/>
    <property type="match status" value="1"/>
</dbReference>
<organism evidence="5 6">
    <name type="scientific">Colletotrichum salicis</name>
    <dbReference type="NCBI Taxonomy" id="1209931"/>
    <lineage>
        <taxon>Eukaryota</taxon>
        <taxon>Fungi</taxon>
        <taxon>Dikarya</taxon>
        <taxon>Ascomycota</taxon>
        <taxon>Pezizomycotina</taxon>
        <taxon>Sordariomycetes</taxon>
        <taxon>Hypocreomycetidae</taxon>
        <taxon>Glomerellales</taxon>
        <taxon>Glomerellaceae</taxon>
        <taxon>Colletotrichum</taxon>
        <taxon>Colletotrichum acutatum species complex</taxon>
    </lineage>
</organism>